<protein>
    <submittedName>
        <fullName evidence="2">UPF0600 protein C5orf51 homolog</fullName>
    </submittedName>
</protein>
<keyword evidence="1" id="KW-1185">Reference proteome</keyword>
<dbReference type="GeneID" id="102802468"/>
<dbReference type="PANTHER" id="PTHR28494:SF1">
    <property type="entry name" value="RAB7A-INTERACTING MON1-CCZ1 COMPLEX SUBUNIT 1"/>
    <property type="match status" value="1"/>
</dbReference>
<dbReference type="InterPro" id="IPR037657">
    <property type="entry name" value="RIMC1"/>
</dbReference>
<evidence type="ECO:0000313" key="1">
    <source>
        <dbReference type="Proteomes" id="UP000694865"/>
    </source>
</evidence>
<evidence type="ECO:0000313" key="2">
    <source>
        <dbReference type="RefSeq" id="XP_006814233.1"/>
    </source>
</evidence>
<dbReference type="Proteomes" id="UP000694865">
    <property type="component" value="Unplaced"/>
</dbReference>
<name>A0ABM0M2J2_SACKO</name>
<dbReference type="Pfam" id="PF17716">
    <property type="entry name" value="RIMC1"/>
    <property type="match status" value="1"/>
</dbReference>
<gene>
    <name evidence="2" type="primary">LOC102802468</name>
</gene>
<feature type="non-terminal residue" evidence="2">
    <location>
        <position position="1"/>
    </location>
</feature>
<proteinExistence type="predicted"/>
<organism evidence="1 2">
    <name type="scientific">Saccoglossus kowalevskii</name>
    <name type="common">Acorn worm</name>
    <dbReference type="NCBI Taxonomy" id="10224"/>
    <lineage>
        <taxon>Eukaryota</taxon>
        <taxon>Metazoa</taxon>
        <taxon>Hemichordata</taxon>
        <taxon>Enteropneusta</taxon>
        <taxon>Harrimaniidae</taxon>
        <taxon>Saccoglossus</taxon>
    </lineage>
</organism>
<dbReference type="RefSeq" id="XP_006814233.1">
    <property type="nucleotide sequence ID" value="XM_006814170.1"/>
</dbReference>
<reference evidence="2" key="1">
    <citation type="submission" date="2025-08" db="UniProtKB">
        <authorList>
            <consortium name="RefSeq"/>
        </authorList>
    </citation>
    <scope>IDENTIFICATION</scope>
    <source>
        <tissue evidence="2">Testes</tissue>
    </source>
</reference>
<accession>A0ABM0M2J2</accession>
<dbReference type="PANTHER" id="PTHR28494">
    <property type="entry name" value="UPF0600 PROTEIN C5ORF51"/>
    <property type="match status" value="1"/>
</dbReference>
<sequence>KGSSEEQQIKDVLTEYTQALLDFTYFEENKLVDEEFPESTAKERLHHILGYLNKVHIIVSDIFGSDADMIDVLGVDIVECLYWRKGALYYMYSHTVNQDKDRVKRNLQDFTQSLRDGVEFLTKMSNLRVPLSEQEQVDYNDECTLKLIQQGRYD</sequence>